<dbReference type="PANTHER" id="PTHR21716">
    <property type="entry name" value="TRANSMEMBRANE PROTEIN"/>
    <property type="match status" value="1"/>
</dbReference>
<feature type="transmembrane region" description="Helical" evidence="6">
    <location>
        <begin position="266"/>
        <end position="284"/>
    </location>
</feature>
<dbReference type="GO" id="GO:0055085">
    <property type="term" value="P:transmembrane transport"/>
    <property type="evidence" value="ECO:0007669"/>
    <property type="project" value="TreeGrafter"/>
</dbReference>
<dbReference type="OrthoDB" id="9799225at2"/>
<comment type="caution">
    <text evidence="7">The sequence shown here is derived from an EMBL/GenBank/DDBJ whole genome shotgun (WGS) entry which is preliminary data.</text>
</comment>
<evidence type="ECO:0000256" key="4">
    <source>
        <dbReference type="ARBA" id="ARBA00022989"/>
    </source>
</evidence>
<evidence type="ECO:0000256" key="2">
    <source>
        <dbReference type="ARBA" id="ARBA00009773"/>
    </source>
</evidence>
<dbReference type="RefSeq" id="WP_144236366.1">
    <property type="nucleotide sequence ID" value="NZ_VJWA01000001.1"/>
</dbReference>
<feature type="transmembrane region" description="Helical" evidence="6">
    <location>
        <begin position="79"/>
        <end position="101"/>
    </location>
</feature>
<evidence type="ECO:0000313" key="8">
    <source>
        <dbReference type="Proteomes" id="UP000317894"/>
    </source>
</evidence>
<organism evidence="7 8">
    <name type="scientific">Glacieibacterium frigidum</name>
    <dbReference type="NCBI Taxonomy" id="2593303"/>
    <lineage>
        <taxon>Bacteria</taxon>
        <taxon>Pseudomonadati</taxon>
        <taxon>Pseudomonadota</taxon>
        <taxon>Alphaproteobacteria</taxon>
        <taxon>Sphingomonadales</taxon>
        <taxon>Sphingosinicellaceae</taxon>
        <taxon>Glacieibacterium</taxon>
    </lineage>
</organism>
<feature type="transmembrane region" description="Helical" evidence="6">
    <location>
        <begin position="291"/>
        <end position="309"/>
    </location>
</feature>
<evidence type="ECO:0000313" key="7">
    <source>
        <dbReference type="EMBL" id="TRW17674.1"/>
    </source>
</evidence>
<feature type="transmembrane region" description="Helical" evidence="6">
    <location>
        <begin position="23"/>
        <end position="43"/>
    </location>
</feature>
<feature type="transmembrane region" description="Helical" evidence="6">
    <location>
        <begin position="49"/>
        <end position="67"/>
    </location>
</feature>
<dbReference type="PANTHER" id="PTHR21716:SF16">
    <property type="entry name" value="BLL1467 PROTEIN"/>
    <property type="match status" value="1"/>
</dbReference>
<gene>
    <name evidence="7" type="ORF">FMM06_05885</name>
</gene>
<comment type="subcellular location">
    <subcellularLocation>
        <location evidence="1">Membrane</location>
        <topology evidence="1">Multi-pass membrane protein</topology>
    </subcellularLocation>
</comment>
<dbReference type="GO" id="GO:0016020">
    <property type="term" value="C:membrane"/>
    <property type="evidence" value="ECO:0007669"/>
    <property type="project" value="UniProtKB-SubCell"/>
</dbReference>
<proteinExistence type="inferred from homology"/>
<protein>
    <submittedName>
        <fullName evidence="7">AI-2E family transporter</fullName>
    </submittedName>
</protein>
<sequence>MTTEPEIVPEDPALDPAFRRDRLLSALVILFGVALALALPFALRAGAVFFMPVTVAMVVALMLVPLLEWLERRGLPAGVAALIALVLFLFIANATLVMIVIPASDWVRMLPEHAAQVRANISPLVDAFNALEKLGDQLAAAVGQQAASARDKLPAQQPTSIVALVATSAPAVLISIFFAILLVYFFLAGWTRMRAKAIRDRETLTGSLRVARLLRDMVTGTAEYLLTITIINASLGAVVALLVWMLGMPTPLMWGGLAAIFNFVPYVGPIVVTGLLAVGGLVVFVDPFAALLPAAAFLVCHLVEANIVTPRIVGHRLTVSPVWILLALSFWGWVWGTVGALISVPLLIMMRVMLDRVGRPDVLGFLFDGRTLTRHTDP</sequence>
<evidence type="ECO:0000256" key="1">
    <source>
        <dbReference type="ARBA" id="ARBA00004141"/>
    </source>
</evidence>
<keyword evidence="8" id="KW-1185">Reference proteome</keyword>
<keyword evidence="3 6" id="KW-0812">Transmembrane</keyword>
<feature type="transmembrane region" description="Helical" evidence="6">
    <location>
        <begin position="161"/>
        <end position="187"/>
    </location>
</feature>
<dbReference type="Proteomes" id="UP000317894">
    <property type="component" value="Unassembled WGS sequence"/>
</dbReference>
<keyword evidence="5 6" id="KW-0472">Membrane</keyword>
<dbReference type="InterPro" id="IPR002549">
    <property type="entry name" value="AI-2E-like"/>
</dbReference>
<evidence type="ECO:0000256" key="5">
    <source>
        <dbReference type="ARBA" id="ARBA00023136"/>
    </source>
</evidence>
<dbReference type="EMBL" id="VJWA01000001">
    <property type="protein sequence ID" value="TRW17674.1"/>
    <property type="molecule type" value="Genomic_DNA"/>
</dbReference>
<evidence type="ECO:0000256" key="3">
    <source>
        <dbReference type="ARBA" id="ARBA00022692"/>
    </source>
</evidence>
<feature type="transmembrane region" description="Helical" evidence="6">
    <location>
        <begin position="321"/>
        <end position="349"/>
    </location>
</feature>
<feature type="transmembrane region" description="Helical" evidence="6">
    <location>
        <begin position="224"/>
        <end position="246"/>
    </location>
</feature>
<dbReference type="AlphaFoldDB" id="A0A552UHG7"/>
<comment type="similarity">
    <text evidence="2">Belongs to the autoinducer-2 exporter (AI-2E) (TC 2.A.86) family.</text>
</comment>
<keyword evidence="4 6" id="KW-1133">Transmembrane helix</keyword>
<reference evidence="7 8" key="1">
    <citation type="submission" date="2019-07" db="EMBL/GenBank/DDBJ databases">
        <title>Novel species isolated from glacier.</title>
        <authorList>
            <person name="Liu Q."/>
            <person name="Xin Y.-H."/>
        </authorList>
    </citation>
    <scope>NUCLEOTIDE SEQUENCE [LARGE SCALE GENOMIC DNA]</scope>
    <source>
        <strain evidence="7 8">LB1R16</strain>
    </source>
</reference>
<name>A0A552UHG7_9SPHN</name>
<evidence type="ECO:0000256" key="6">
    <source>
        <dbReference type="SAM" id="Phobius"/>
    </source>
</evidence>
<dbReference type="Pfam" id="PF01594">
    <property type="entry name" value="AI-2E_transport"/>
    <property type="match status" value="1"/>
</dbReference>
<accession>A0A552UHG7</accession>